<feature type="region of interest" description="Disordered" evidence="7">
    <location>
        <begin position="78"/>
        <end position="107"/>
    </location>
</feature>
<keyword evidence="4" id="KW-0238">DNA-binding</keyword>
<evidence type="ECO:0000256" key="7">
    <source>
        <dbReference type="SAM" id="MobiDB-lite"/>
    </source>
</evidence>
<keyword evidence="2" id="KW-0862">Zinc</keyword>
<dbReference type="CDD" id="cd00067">
    <property type="entry name" value="GAL4"/>
    <property type="match status" value="1"/>
</dbReference>
<dbReference type="PRINTS" id="PR00755">
    <property type="entry name" value="AFLATOXINBRP"/>
</dbReference>
<sequence length="536" mass="59395">MPETEHPKEAHFCDACFKSYQRRDLLLRHRRRCLRSNKTATRRKACNACVQAKTKCCYTQPTCSRCAKRGIPCEYLSAKNNNNSSSNHNTTTTITPTNTSPSSSISVGDLPISSEAHLSTSLTSGPTTDSMDAWSSHNFPWSLDMIDIPSLPSPSTNGGNQMTLGTVPVIPASNSSLSFALTSPPSRPSLVEESSIAQTYQVIPELPPMTDFGTLDTNESPQTPDSTPDVPGLRMSNNVRLILKYPKLLLRDDFYTPFLHRTLFNEYVPDMTILPHTSMAICCGSALGVKESARYVRRAMDTQRHSLIEAYPAYHCMEQWDALHAMLLYEILELGVAASYDADSWKRKPCTKGLKLPFLSKMTRCFSQSYPDSHDTALLPSADGNCSWHNWAVSETARRTIFLANIVNFFSNRDHQSGRQSPYYEPLNDDLILNMPLPCSDATWSARTEDEWQKTIQAGSPPINSATVDPFSTFGAATAASGGDSFSRGCNEPSLKSLFSKFAKDYIRANFATNVGFGDSNELRSFVILCALEQFP</sequence>
<gene>
    <name evidence="9" type="ORF">BDV25DRAFT_13088</name>
</gene>
<dbReference type="PANTHER" id="PTHR47660:SF3">
    <property type="entry name" value="FINGER DOMAIN PROTEIN, PUTATIVE (AFU_ORTHOLOGUE AFUA_4G03310)-RELATED"/>
    <property type="match status" value="1"/>
</dbReference>
<proteinExistence type="predicted"/>
<reference evidence="9 10" key="1">
    <citation type="submission" date="2019-04" db="EMBL/GenBank/DDBJ databases">
        <title>Friends and foes A comparative genomics study of 23 Aspergillus species from section Flavi.</title>
        <authorList>
            <consortium name="DOE Joint Genome Institute"/>
            <person name="Kjaerbolling I."/>
            <person name="Vesth T."/>
            <person name="Frisvad J.C."/>
            <person name="Nybo J.L."/>
            <person name="Theobald S."/>
            <person name="Kildgaard S."/>
            <person name="Isbrandt T."/>
            <person name="Kuo A."/>
            <person name="Sato A."/>
            <person name="Lyhne E.K."/>
            <person name="Kogle M.E."/>
            <person name="Wiebenga A."/>
            <person name="Kun R.S."/>
            <person name="Lubbers R.J."/>
            <person name="Makela M.R."/>
            <person name="Barry K."/>
            <person name="Chovatia M."/>
            <person name="Clum A."/>
            <person name="Daum C."/>
            <person name="Haridas S."/>
            <person name="He G."/>
            <person name="LaButti K."/>
            <person name="Lipzen A."/>
            <person name="Mondo S."/>
            <person name="Riley R."/>
            <person name="Salamov A."/>
            <person name="Simmons B.A."/>
            <person name="Magnuson J.K."/>
            <person name="Henrissat B."/>
            <person name="Mortensen U.H."/>
            <person name="Larsen T.O."/>
            <person name="Devries R.P."/>
            <person name="Grigoriev I.V."/>
            <person name="Machida M."/>
            <person name="Baker S.E."/>
            <person name="Andersen M.R."/>
        </authorList>
    </citation>
    <scope>NUCLEOTIDE SEQUENCE [LARGE SCALE GENOMIC DNA]</scope>
    <source>
        <strain evidence="9 10">IBT 18842</strain>
    </source>
</reference>
<dbReference type="AlphaFoldDB" id="A0A5N6TR00"/>
<dbReference type="Proteomes" id="UP000325780">
    <property type="component" value="Unassembled WGS sequence"/>
</dbReference>
<dbReference type="OrthoDB" id="5423818at2759"/>
<dbReference type="Gene3D" id="4.10.240.10">
    <property type="entry name" value="Zn(2)-C6 fungal-type DNA-binding domain"/>
    <property type="match status" value="1"/>
</dbReference>
<evidence type="ECO:0000256" key="4">
    <source>
        <dbReference type="ARBA" id="ARBA00023125"/>
    </source>
</evidence>
<dbReference type="InterPro" id="IPR036864">
    <property type="entry name" value="Zn2-C6_fun-type_DNA-bd_sf"/>
</dbReference>
<evidence type="ECO:0000256" key="3">
    <source>
        <dbReference type="ARBA" id="ARBA00023015"/>
    </source>
</evidence>
<keyword evidence="1" id="KW-0479">Metal-binding</keyword>
<dbReference type="GO" id="GO:0008270">
    <property type="term" value="F:zinc ion binding"/>
    <property type="evidence" value="ECO:0007669"/>
    <property type="project" value="InterPro"/>
</dbReference>
<evidence type="ECO:0000256" key="1">
    <source>
        <dbReference type="ARBA" id="ARBA00022723"/>
    </source>
</evidence>
<dbReference type="Pfam" id="PF00172">
    <property type="entry name" value="Zn_clus"/>
    <property type="match status" value="1"/>
</dbReference>
<evidence type="ECO:0000256" key="6">
    <source>
        <dbReference type="ARBA" id="ARBA00023242"/>
    </source>
</evidence>
<keyword evidence="10" id="KW-1185">Reference proteome</keyword>
<dbReference type="SUPFAM" id="SSF57701">
    <property type="entry name" value="Zn2/Cys6 DNA-binding domain"/>
    <property type="match status" value="1"/>
</dbReference>
<dbReference type="GO" id="GO:0003677">
    <property type="term" value="F:DNA binding"/>
    <property type="evidence" value="ECO:0007669"/>
    <property type="project" value="UniProtKB-KW"/>
</dbReference>
<evidence type="ECO:0000313" key="10">
    <source>
        <dbReference type="Proteomes" id="UP000325780"/>
    </source>
</evidence>
<dbReference type="InterPro" id="IPR001138">
    <property type="entry name" value="Zn2Cys6_DnaBD"/>
</dbReference>
<dbReference type="GO" id="GO:0009893">
    <property type="term" value="P:positive regulation of metabolic process"/>
    <property type="evidence" value="ECO:0007669"/>
    <property type="project" value="UniProtKB-ARBA"/>
</dbReference>
<evidence type="ECO:0000313" key="9">
    <source>
        <dbReference type="EMBL" id="KAE8148717.1"/>
    </source>
</evidence>
<evidence type="ECO:0000256" key="2">
    <source>
        <dbReference type="ARBA" id="ARBA00022833"/>
    </source>
</evidence>
<dbReference type="PROSITE" id="PS50048">
    <property type="entry name" value="ZN2_CY6_FUNGAL_2"/>
    <property type="match status" value="1"/>
</dbReference>
<accession>A0A5N6TR00</accession>
<dbReference type="EMBL" id="ML742149">
    <property type="protein sequence ID" value="KAE8148717.1"/>
    <property type="molecule type" value="Genomic_DNA"/>
</dbReference>
<evidence type="ECO:0000259" key="8">
    <source>
        <dbReference type="PROSITE" id="PS50048"/>
    </source>
</evidence>
<keyword evidence="5" id="KW-0804">Transcription</keyword>
<dbReference type="SMART" id="SM00066">
    <property type="entry name" value="GAL4"/>
    <property type="match status" value="1"/>
</dbReference>
<dbReference type="PANTHER" id="PTHR47660">
    <property type="entry name" value="TRANSCRIPTION FACTOR WITH C2H2 AND ZN(2)-CYS(6) DNA BINDING DOMAIN (EUROFUNG)-RELATED-RELATED"/>
    <property type="match status" value="1"/>
</dbReference>
<protein>
    <recommendedName>
        <fullName evidence="8">Zn(2)-C6 fungal-type domain-containing protein</fullName>
    </recommendedName>
</protein>
<feature type="compositionally biased region" description="Low complexity" evidence="7">
    <location>
        <begin position="80"/>
        <end position="106"/>
    </location>
</feature>
<feature type="domain" description="Zn(2)-C6 fungal-type" evidence="8">
    <location>
        <begin position="45"/>
        <end position="75"/>
    </location>
</feature>
<evidence type="ECO:0000256" key="5">
    <source>
        <dbReference type="ARBA" id="ARBA00023163"/>
    </source>
</evidence>
<organism evidence="9 10">
    <name type="scientific">Aspergillus avenaceus</name>
    <dbReference type="NCBI Taxonomy" id="36643"/>
    <lineage>
        <taxon>Eukaryota</taxon>
        <taxon>Fungi</taxon>
        <taxon>Dikarya</taxon>
        <taxon>Ascomycota</taxon>
        <taxon>Pezizomycotina</taxon>
        <taxon>Eurotiomycetes</taxon>
        <taxon>Eurotiomycetidae</taxon>
        <taxon>Eurotiales</taxon>
        <taxon>Aspergillaceae</taxon>
        <taxon>Aspergillus</taxon>
        <taxon>Aspergillus subgen. Circumdati</taxon>
    </lineage>
</organism>
<name>A0A5N6TR00_ASPAV</name>
<keyword evidence="3" id="KW-0805">Transcription regulation</keyword>
<keyword evidence="6" id="KW-0539">Nucleus</keyword>
<dbReference type="GO" id="GO:0000981">
    <property type="term" value="F:DNA-binding transcription factor activity, RNA polymerase II-specific"/>
    <property type="evidence" value="ECO:0007669"/>
    <property type="project" value="InterPro"/>
</dbReference>